<evidence type="ECO:0000313" key="3">
    <source>
        <dbReference type="Proteomes" id="UP001328107"/>
    </source>
</evidence>
<dbReference type="Proteomes" id="UP001328107">
    <property type="component" value="Unassembled WGS sequence"/>
</dbReference>
<dbReference type="EMBL" id="BTRK01000003">
    <property type="protein sequence ID" value="GMR40291.1"/>
    <property type="molecule type" value="Genomic_DNA"/>
</dbReference>
<name>A0AAN4ZGA6_9BILA</name>
<keyword evidence="3" id="KW-1185">Reference proteome</keyword>
<feature type="transmembrane region" description="Helical" evidence="1">
    <location>
        <begin position="128"/>
        <end position="147"/>
    </location>
</feature>
<reference evidence="3" key="1">
    <citation type="submission" date="2022-10" db="EMBL/GenBank/DDBJ databases">
        <title>Genome assembly of Pristionchus species.</title>
        <authorList>
            <person name="Yoshida K."/>
            <person name="Sommer R.J."/>
        </authorList>
    </citation>
    <scope>NUCLEOTIDE SEQUENCE [LARGE SCALE GENOMIC DNA]</scope>
    <source>
        <strain evidence="3">RS5460</strain>
    </source>
</reference>
<evidence type="ECO:0000313" key="2">
    <source>
        <dbReference type="EMBL" id="GMR40291.1"/>
    </source>
</evidence>
<evidence type="ECO:0000256" key="1">
    <source>
        <dbReference type="SAM" id="Phobius"/>
    </source>
</evidence>
<protein>
    <recommendedName>
        <fullName evidence="4">G protein-coupled receptor</fullName>
    </recommendedName>
</protein>
<keyword evidence="1" id="KW-0472">Membrane</keyword>
<feature type="non-terminal residue" evidence="2">
    <location>
        <position position="1"/>
    </location>
</feature>
<keyword evidence="1" id="KW-0812">Transmembrane</keyword>
<evidence type="ECO:0008006" key="4">
    <source>
        <dbReference type="Google" id="ProtNLM"/>
    </source>
</evidence>
<sequence length="156" mass="17799">IEMTEPLAVFDMCQTIIVSGVLIATIPLGCFAYCKLIFLPPYKGNYTFMLIVVNGMTNIFNGFAYLIIYQLSSFKFVYSIYKSIQELDLTRALSIIHVIFMEISLNSALFVALHRVKRFTSWKHRSETTFFYVAIASSTILSLPRILDYALFTTTS</sequence>
<feature type="transmembrane region" description="Helical" evidence="1">
    <location>
        <begin position="46"/>
        <end position="72"/>
    </location>
</feature>
<proteinExistence type="predicted"/>
<feature type="transmembrane region" description="Helical" evidence="1">
    <location>
        <begin position="92"/>
        <end position="116"/>
    </location>
</feature>
<gene>
    <name evidence="2" type="ORF">PMAYCL1PPCAC_10486</name>
</gene>
<comment type="caution">
    <text evidence="2">The sequence shown here is derived from an EMBL/GenBank/DDBJ whole genome shotgun (WGS) entry which is preliminary data.</text>
</comment>
<feature type="transmembrane region" description="Helical" evidence="1">
    <location>
        <begin position="16"/>
        <end position="34"/>
    </location>
</feature>
<accession>A0AAN4ZGA6</accession>
<keyword evidence="1" id="KW-1133">Transmembrane helix</keyword>
<dbReference type="AlphaFoldDB" id="A0AAN4ZGA6"/>
<organism evidence="2 3">
    <name type="scientific">Pristionchus mayeri</name>
    <dbReference type="NCBI Taxonomy" id="1317129"/>
    <lineage>
        <taxon>Eukaryota</taxon>
        <taxon>Metazoa</taxon>
        <taxon>Ecdysozoa</taxon>
        <taxon>Nematoda</taxon>
        <taxon>Chromadorea</taxon>
        <taxon>Rhabditida</taxon>
        <taxon>Rhabditina</taxon>
        <taxon>Diplogasteromorpha</taxon>
        <taxon>Diplogasteroidea</taxon>
        <taxon>Neodiplogasteridae</taxon>
        <taxon>Pristionchus</taxon>
    </lineage>
</organism>